<dbReference type="EMBL" id="AP013058">
    <property type="protein sequence ID" value="BAN21772.1"/>
    <property type="molecule type" value="Genomic_DNA"/>
</dbReference>
<protein>
    <submittedName>
        <fullName evidence="1">Uncharacterized protein</fullName>
    </submittedName>
</protein>
<accession>R4WV60</accession>
<dbReference type="Proteomes" id="UP000013966">
    <property type="component" value="Chromosome 1"/>
</dbReference>
<sequence length="97" mass="10570">MPDIGRRIDFDGVFIVVFDYCGLVHRAVSVLCNENLDPQTLHARGFCDSNRRALSCSSNALFHRTKCGSQAIAASRALISGAQIASDRGLRRQGTNC</sequence>
<dbReference type="KEGG" id="buo:BRPE64_ACDS00180"/>
<dbReference type="STRING" id="758793.BRPE64_ACDS00180"/>
<evidence type="ECO:0000313" key="1">
    <source>
        <dbReference type="EMBL" id="BAN21772.1"/>
    </source>
</evidence>
<reference evidence="1 2" key="2">
    <citation type="journal article" date="2018" name="Int. J. Syst. Evol. Microbiol.">
        <title>Burkholderia insecticola sp. nov., a gut symbiotic bacterium of the bean bug Riptortus pedestris.</title>
        <authorList>
            <person name="Takeshita K."/>
            <person name="Tamaki H."/>
            <person name="Ohbayashi T."/>
            <person name="Meng X.-Y."/>
            <person name="Sone T."/>
            <person name="Mitani Y."/>
            <person name="Peeters C."/>
            <person name="Kikuchi Y."/>
            <person name="Vandamme P."/>
        </authorList>
    </citation>
    <scope>NUCLEOTIDE SEQUENCE [LARGE SCALE GENOMIC DNA]</scope>
    <source>
        <strain evidence="1">RPE64</strain>
    </source>
</reference>
<evidence type="ECO:0000313" key="2">
    <source>
        <dbReference type="Proteomes" id="UP000013966"/>
    </source>
</evidence>
<organism evidence="1 2">
    <name type="scientific">Caballeronia insecticola</name>
    <dbReference type="NCBI Taxonomy" id="758793"/>
    <lineage>
        <taxon>Bacteria</taxon>
        <taxon>Pseudomonadati</taxon>
        <taxon>Pseudomonadota</taxon>
        <taxon>Betaproteobacteria</taxon>
        <taxon>Burkholderiales</taxon>
        <taxon>Burkholderiaceae</taxon>
        <taxon>Caballeronia</taxon>
    </lineage>
</organism>
<dbReference type="HOGENOM" id="CLU_2341358_0_0_4"/>
<keyword evidence="2" id="KW-1185">Reference proteome</keyword>
<gene>
    <name evidence="1" type="ORF">BRPE64_ACDS00180</name>
</gene>
<name>R4WV60_9BURK</name>
<proteinExistence type="predicted"/>
<dbReference type="PATRIC" id="fig|758793.3.peg.19"/>
<reference evidence="1 2" key="1">
    <citation type="journal article" date="2013" name="Genome Announc.">
        <title>Complete Genome Sequence of Burkholderia sp. Strain RPE64, Bacterial Symbiont of the Bean Bug Riptortus pedestris.</title>
        <authorList>
            <person name="Shibata T.F."/>
            <person name="Maeda T."/>
            <person name="Nikoh N."/>
            <person name="Yamaguchi K."/>
            <person name="Oshima K."/>
            <person name="Hattori M."/>
            <person name="Nishiyama T."/>
            <person name="Hasebe M."/>
            <person name="Fukatsu T."/>
            <person name="Kikuchi Y."/>
            <person name="Shigenobu S."/>
        </authorList>
    </citation>
    <scope>NUCLEOTIDE SEQUENCE [LARGE SCALE GENOMIC DNA]</scope>
</reference>
<dbReference type="AlphaFoldDB" id="R4WV60"/>